<keyword evidence="3" id="KW-1185">Reference proteome</keyword>
<accession>A0ABX0RE33</accession>
<comment type="caution">
    <text evidence="2">The sequence shown here is derived from an EMBL/GenBank/DDBJ whole genome shotgun (WGS) entry which is preliminary data.</text>
</comment>
<dbReference type="PROSITE" id="PS51352">
    <property type="entry name" value="THIOREDOXIN_2"/>
    <property type="match status" value="1"/>
</dbReference>
<dbReference type="Proteomes" id="UP001515683">
    <property type="component" value="Unassembled WGS sequence"/>
</dbReference>
<sequence length="166" mass="18851">MKRLKRLLREGVLLLLLLASILWGLDLWRAPKLTDQMLTQSLMDMNGESLSLQAISQEEPVLVYIWATWCGVCKLTTPTVAALSAESVPVLSVALRSGDDDRVTEWMRKKALPQPALNDERGELAQRWGINVTPTFVVIYRGEVKSVTTGWSSRWGLQWRMWLAKQ</sequence>
<dbReference type="SUPFAM" id="SSF52833">
    <property type="entry name" value="Thioredoxin-like"/>
    <property type="match status" value="1"/>
</dbReference>
<evidence type="ECO:0000313" key="3">
    <source>
        <dbReference type="Proteomes" id="UP001515683"/>
    </source>
</evidence>
<dbReference type="PANTHER" id="PTHR42852">
    <property type="entry name" value="THIOL:DISULFIDE INTERCHANGE PROTEIN DSBE"/>
    <property type="match status" value="1"/>
</dbReference>
<dbReference type="Pfam" id="PF08534">
    <property type="entry name" value="Redoxin"/>
    <property type="match status" value="1"/>
</dbReference>
<feature type="domain" description="Thioredoxin" evidence="1">
    <location>
        <begin position="31"/>
        <end position="149"/>
    </location>
</feature>
<dbReference type="InterPro" id="IPR013740">
    <property type="entry name" value="Redoxin"/>
</dbReference>
<dbReference type="InterPro" id="IPR050553">
    <property type="entry name" value="Thioredoxin_ResA/DsbE_sf"/>
</dbReference>
<organism evidence="2 3">
    <name type="scientific">Candidatus Pantoea multigeneris</name>
    <dbReference type="NCBI Taxonomy" id="2608357"/>
    <lineage>
        <taxon>Bacteria</taxon>
        <taxon>Pseudomonadati</taxon>
        <taxon>Pseudomonadota</taxon>
        <taxon>Gammaproteobacteria</taxon>
        <taxon>Enterobacterales</taxon>
        <taxon>Erwiniaceae</taxon>
        <taxon>Pantoea</taxon>
    </lineage>
</organism>
<dbReference type="PANTHER" id="PTHR42852:SF17">
    <property type="entry name" value="THIOREDOXIN-LIKE PROTEIN HI_1115"/>
    <property type="match status" value="1"/>
</dbReference>
<dbReference type="InterPro" id="IPR013766">
    <property type="entry name" value="Thioredoxin_domain"/>
</dbReference>
<evidence type="ECO:0000313" key="2">
    <source>
        <dbReference type="EMBL" id="NIF23616.1"/>
    </source>
</evidence>
<reference evidence="2 3" key="1">
    <citation type="journal article" date="2019" name="bioRxiv">
        <title>Bacteria contribute to plant secondary compound degradation in a generalist herbivore system.</title>
        <authorList>
            <person name="Francoeur C.B."/>
            <person name="Khadempour L."/>
            <person name="Moreira-Soto R.D."/>
            <person name="Gotting K."/>
            <person name="Book A.J."/>
            <person name="Pinto-Tomas A.A."/>
            <person name="Keefover-Ring K."/>
            <person name="Currie C.R."/>
        </authorList>
    </citation>
    <scope>NUCLEOTIDE SEQUENCE [LARGE SCALE GENOMIC DNA]</scope>
    <source>
        <strain evidence="2">Acro-835</strain>
    </source>
</reference>
<proteinExistence type="predicted"/>
<name>A0ABX0RE33_9GAMM</name>
<dbReference type="RefSeq" id="WP_167016993.1">
    <property type="nucleotide sequence ID" value="NZ_VWXF01000009.1"/>
</dbReference>
<dbReference type="CDD" id="cd03011">
    <property type="entry name" value="TlpA_like_ScsD_MtbDsbE"/>
    <property type="match status" value="1"/>
</dbReference>
<dbReference type="EMBL" id="VWXF01000009">
    <property type="protein sequence ID" value="NIF23616.1"/>
    <property type="molecule type" value="Genomic_DNA"/>
</dbReference>
<evidence type="ECO:0000259" key="1">
    <source>
        <dbReference type="PROSITE" id="PS51352"/>
    </source>
</evidence>
<dbReference type="Gene3D" id="3.40.30.10">
    <property type="entry name" value="Glutaredoxin"/>
    <property type="match status" value="1"/>
</dbReference>
<protein>
    <submittedName>
        <fullName evidence="2">Protein disulfide oxidoreductase</fullName>
    </submittedName>
</protein>
<gene>
    <name evidence="2" type="ORF">F3J40_18725</name>
</gene>
<dbReference type="InterPro" id="IPR036249">
    <property type="entry name" value="Thioredoxin-like_sf"/>
</dbReference>